<feature type="transmembrane region" description="Helical" evidence="2">
    <location>
        <begin position="40"/>
        <end position="60"/>
    </location>
</feature>
<feature type="transmembrane region" description="Helical" evidence="2">
    <location>
        <begin position="17"/>
        <end position="34"/>
    </location>
</feature>
<proteinExistence type="predicted"/>
<feature type="transmembrane region" description="Helical" evidence="2">
    <location>
        <begin position="181"/>
        <end position="207"/>
    </location>
</feature>
<feature type="domain" description="YdbS-like PH" evidence="3">
    <location>
        <begin position="254"/>
        <end position="339"/>
    </location>
</feature>
<protein>
    <recommendedName>
        <fullName evidence="3">YdbS-like PH domain-containing protein</fullName>
    </recommendedName>
</protein>
<feature type="domain" description="YdbS-like PH" evidence="3">
    <location>
        <begin position="62"/>
        <end position="141"/>
    </location>
</feature>
<feature type="region of interest" description="Disordered" evidence="1">
    <location>
        <begin position="494"/>
        <end position="527"/>
    </location>
</feature>
<dbReference type="InterPro" id="IPR014529">
    <property type="entry name" value="UCP026631"/>
</dbReference>
<dbReference type="InterPro" id="IPR005182">
    <property type="entry name" value="YdbS-like_PH"/>
</dbReference>
<feature type="transmembrane region" description="Helical" evidence="2">
    <location>
        <begin position="363"/>
        <end position="381"/>
    </location>
</feature>
<dbReference type="STRING" id="222984.GCA_000731985_03076"/>
<dbReference type="PANTHER" id="PTHR34473">
    <property type="entry name" value="UPF0699 TRANSMEMBRANE PROTEIN YDBS"/>
    <property type="match status" value="1"/>
</dbReference>
<feature type="transmembrane region" description="Helical" evidence="2">
    <location>
        <begin position="227"/>
        <end position="251"/>
    </location>
</feature>
<evidence type="ECO:0000313" key="4">
    <source>
        <dbReference type="EMBL" id="RZH68046.1"/>
    </source>
</evidence>
<feature type="region of interest" description="Disordered" evidence="1">
    <location>
        <begin position="141"/>
        <end position="164"/>
    </location>
</feature>
<keyword evidence="2" id="KW-0812">Transmembrane</keyword>
<dbReference type="Pfam" id="PF03703">
    <property type="entry name" value="bPH_2"/>
    <property type="match status" value="3"/>
</dbReference>
<keyword evidence="2" id="KW-1133">Transmembrane helix</keyword>
<dbReference type="EMBL" id="SHMR01000001">
    <property type="protein sequence ID" value="RZH68046.1"/>
    <property type="molecule type" value="Genomic_DNA"/>
</dbReference>
<evidence type="ECO:0000256" key="1">
    <source>
        <dbReference type="SAM" id="MobiDB-lite"/>
    </source>
</evidence>
<dbReference type="OrthoDB" id="107421at2157"/>
<evidence type="ECO:0000259" key="3">
    <source>
        <dbReference type="Pfam" id="PF03703"/>
    </source>
</evidence>
<dbReference type="Proteomes" id="UP000292704">
    <property type="component" value="Unassembled WGS sequence"/>
</dbReference>
<reference evidence="4 5" key="1">
    <citation type="submission" date="2019-02" db="EMBL/GenBank/DDBJ databases">
        <title>Genome analysis provides insights into bioremediation potentialities and Haloocin production by Natrinema altunense strain 4.1R isolated from Chott Douz in Tunisian desert.</title>
        <authorList>
            <person name="Najjari A."/>
            <person name="Youssef N."/>
            <person name="Ben Dhia O."/>
            <person name="Ferjani R."/>
            <person name="El Hidri D."/>
            <person name="Ouzari H.I."/>
            <person name="Cherif A."/>
        </authorList>
    </citation>
    <scope>NUCLEOTIDE SEQUENCE [LARGE SCALE GENOMIC DNA]</scope>
    <source>
        <strain evidence="4 5">4.1R</strain>
    </source>
</reference>
<keyword evidence="2" id="KW-0472">Membrane</keyword>
<feature type="domain" description="YdbS-like PH" evidence="3">
    <location>
        <begin position="405"/>
        <end position="484"/>
    </location>
</feature>
<organism evidence="4 5">
    <name type="scientific">Natrinema altunense</name>
    <dbReference type="NCBI Taxonomy" id="222984"/>
    <lineage>
        <taxon>Archaea</taxon>
        <taxon>Methanobacteriati</taxon>
        <taxon>Methanobacteriota</taxon>
        <taxon>Stenosarchaea group</taxon>
        <taxon>Halobacteria</taxon>
        <taxon>Halobacteriales</taxon>
        <taxon>Natrialbaceae</taxon>
        <taxon>Natrinema</taxon>
    </lineage>
</organism>
<evidence type="ECO:0000313" key="5">
    <source>
        <dbReference type="Proteomes" id="UP000292704"/>
    </source>
</evidence>
<dbReference type="PIRSF" id="PIRSF026631">
    <property type="entry name" value="UCP026631"/>
    <property type="match status" value="1"/>
</dbReference>
<evidence type="ECO:0000256" key="2">
    <source>
        <dbReference type="SAM" id="Phobius"/>
    </source>
</evidence>
<dbReference type="AlphaFoldDB" id="A0A482Y2R9"/>
<gene>
    <name evidence="4" type="ORF">ELS17_00830</name>
</gene>
<feature type="compositionally biased region" description="Polar residues" evidence="1">
    <location>
        <begin position="518"/>
        <end position="527"/>
    </location>
</feature>
<comment type="caution">
    <text evidence="4">The sequence shown here is derived from an EMBL/GenBank/DDBJ whole genome shotgun (WGS) entry which is preliminary data.</text>
</comment>
<sequence length="527" mass="57819">MTTLHPASVAVRSLSRSLNTGFLFFVVGIVASPGGNGTNLLSVVGLVAIGIVLGIVYEFAYYRRFRYELTDDTFDVTSGVLARRDRELPLGRVQNVDIRQNVLVRVLGIAAVHIETAGGGQTEVSLQYVDEDEARRLRRQLRDGVSTDASDTDETGTAVRDTDAASAGDETVLFEIRPHELAILSVFTIDPGASLLGGIALSFASGFDPVALVPANRLGGLPGPETGLIAIAWGLLLFVLAAWLISAALTFTRYYGFRLTRVGDELYYERGLLQRYSGTIPLEKIQTLTITESVPFRWFGYAALSVETAGYAPGQSDSRGSESAIPLADADRVAELARAIEPFGPVDLESPPRRARERYAVRYLLVVAAVVGVAFLLARYTGLIRQWYVLAALAILAPIAAHLKWRNRGVRLDDRYVLARTGFWRRTTKVVPYYRVQAVLHQATIFQRRRRLASVTADTASSASLLGRAATAHDVDTDRGLEMQAAIEERLQERLRTRQRQRTDGQWFGDAIDPTDEGSATENDGEE</sequence>
<feature type="transmembrane region" description="Helical" evidence="2">
    <location>
        <begin position="387"/>
        <end position="405"/>
    </location>
</feature>
<dbReference type="RefSeq" id="WP_130169149.1">
    <property type="nucleotide sequence ID" value="NZ_SHMR01000001.1"/>
</dbReference>
<accession>A0A482Y2R9</accession>
<name>A0A482Y2R9_9EURY</name>
<dbReference type="PANTHER" id="PTHR34473:SF3">
    <property type="entry name" value="TRANSMEMBRANE PROTEIN-RELATED"/>
    <property type="match status" value="1"/>
</dbReference>